<name>A0A8H7ARE1_9EURO</name>
<feature type="chain" id="PRO_5034637237" description="Apple domain-containing protein" evidence="1">
    <location>
        <begin position="22"/>
        <end position="485"/>
    </location>
</feature>
<evidence type="ECO:0000313" key="3">
    <source>
        <dbReference type="Proteomes" id="UP000606974"/>
    </source>
</evidence>
<dbReference type="OrthoDB" id="1193027at2759"/>
<dbReference type="CDD" id="cd11618">
    <property type="entry name" value="ChtBD1_1"/>
    <property type="match status" value="2"/>
</dbReference>
<dbReference type="AlphaFoldDB" id="A0A8H7ARE1"/>
<accession>A0A8H7ARE1</accession>
<dbReference type="EMBL" id="JAACFV010000018">
    <property type="protein sequence ID" value="KAF7511656.1"/>
    <property type="molecule type" value="Genomic_DNA"/>
</dbReference>
<gene>
    <name evidence="2" type="ORF">GJ744_003819</name>
</gene>
<evidence type="ECO:0000313" key="2">
    <source>
        <dbReference type="EMBL" id="KAF7511656.1"/>
    </source>
</evidence>
<evidence type="ECO:0008006" key="4">
    <source>
        <dbReference type="Google" id="ProtNLM"/>
    </source>
</evidence>
<dbReference type="Proteomes" id="UP000606974">
    <property type="component" value="Unassembled WGS sequence"/>
</dbReference>
<protein>
    <recommendedName>
        <fullName evidence="4">Apple domain-containing protein</fullName>
    </recommendedName>
</protein>
<reference evidence="2" key="1">
    <citation type="submission" date="2020-02" db="EMBL/GenBank/DDBJ databases">
        <authorList>
            <person name="Palmer J.M."/>
        </authorList>
    </citation>
    <scope>NUCLEOTIDE SEQUENCE</scope>
    <source>
        <strain evidence="2">EPUS1.4</strain>
        <tissue evidence="2">Thallus</tissue>
    </source>
</reference>
<feature type="signal peptide" evidence="1">
    <location>
        <begin position="1"/>
        <end position="21"/>
    </location>
</feature>
<keyword evidence="1" id="KW-0732">Signal</keyword>
<comment type="caution">
    <text evidence="2">The sequence shown here is derived from an EMBL/GenBank/DDBJ whole genome shotgun (WGS) entry which is preliminary data.</text>
</comment>
<evidence type="ECO:0000256" key="1">
    <source>
        <dbReference type="SAM" id="SignalP"/>
    </source>
</evidence>
<sequence>MILSSLFITLFALLPTHLSLATPSLQKKSTVSPDGSCGGTNRYTCQGSTYGNSCSKNNKCGSSSDYSYSKLSNGCQPAYGYCIPRGGVSPDSSCGGPDGFVCIGSNFGNSCGLNNLCGRDAGYSGVGCQPKYGYCARCTTTVQPSTSTSTSFTTTTITSNPVITTTAIVSSGIITTTTITTTTLYPVSTLVATTRATTTAVQLSTPTTTATTTATVKSGTTTTTIIGANTFVKKRDAPTVFTASDAIIIPTGPPPPMRTQLSSTSSFNETTQPALFKRSPAESTAPPANSAGLSCGTVISTGFTTTTTTTTATITSLTTSTSTSTTYTTVPSSTSTVTSVIVAVSSSIESTTVTEVSTISATTSTATVVTTTFTTVPASTSVVSKPAGIYKKVVESTQTSTCTYNSYFSRSGVSIDPTNSYATARNQCAALCTSDPRCVFFFFDRFDQGGSFAECLLSDQPYDPSQINCGVTGTTLYYAGYSKQT</sequence>
<proteinExistence type="predicted"/>
<organism evidence="2 3">
    <name type="scientific">Endocarpon pusillum</name>
    <dbReference type="NCBI Taxonomy" id="364733"/>
    <lineage>
        <taxon>Eukaryota</taxon>
        <taxon>Fungi</taxon>
        <taxon>Dikarya</taxon>
        <taxon>Ascomycota</taxon>
        <taxon>Pezizomycotina</taxon>
        <taxon>Eurotiomycetes</taxon>
        <taxon>Chaetothyriomycetidae</taxon>
        <taxon>Verrucariales</taxon>
        <taxon>Verrucariaceae</taxon>
        <taxon>Endocarpon</taxon>
    </lineage>
</organism>
<keyword evidence="3" id="KW-1185">Reference proteome</keyword>